<evidence type="ECO:0000256" key="6">
    <source>
        <dbReference type="ARBA" id="ARBA00023125"/>
    </source>
</evidence>
<dbReference type="GO" id="GO:0003690">
    <property type="term" value="F:double-stranded DNA binding"/>
    <property type="evidence" value="ECO:0007669"/>
    <property type="project" value="UniProtKB-UniRule"/>
</dbReference>
<evidence type="ECO:0000256" key="8">
    <source>
        <dbReference type="HAMAP-Rule" id="MF_01170"/>
    </source>
</evidence>
<feature type="DNA-binding region" description="H-T-H motif" evidence="8">
    <location>
        <begin position="6"/>
        <end position="26"/>
    </location>
</feature>
<evidence type="ECO:0000256" key="1">
    <source>
        <dbReference type="ARBA" id="ARBA00022490"/>
    </source>
</evidence>
<dbReference type="Proteomes" id="UP001139179">
    <property type="component" value="Unassembled WGS sequence"/>
</dbReference>
<dbReference type="GO" id="GO:0008356">
    <property type="term" value="P:asymmetric cell division"/>
    <property type="evidence" value="ECO:0007669"/>
    <property type="project" value="UniProtKB-UniRule"/>
</dbReference>
<organism evidence="10 11">
    <name type="scientific">Halalkalibacter oceani</name>
    <dbReference type="NCBI Taxonomy" id="1653776"/>
    <lineage>
        <taxon>Bacteria</taxon>
        <taxon>Bacillati</taxon>
        <taxon>Bacillota</taxon>
        <taxon>Bacilli</taxon>
        <taxon>Bacillales</taxon>
        <taxon>Bacillaceae</taxon>
        <taxon>Halalkalibacter</taxon>
    </lineage>
</organism>
<evidence type="ECO:0000256" key="3">
    <source>
        <dbReference type="ARBA" id="ARBA00022829"/>
    </source>
</evidence>
<comment type="caution">
    <text evidence="10">The sequence shown here is derived from an EMBL/GenBank/DDBJ whole genome shotgun (WGS) entry which is preliminary data.</text>
</comment>
<evidence type="ECO:0000256" key="4">
    <source>
        <dbReference type="ARBA" id="ARBA00022969"/>
    </source>
</evidence>
<dbReference type="GO" id="GO:0005737">
    <property type="term" value="C:cytoplasm"/>
    <property type="evidence" value="ECO:0007669"/>
    <property type="project" value="UniProtKB-SubCell"/>
</dbReference>
<keyword evidence="5 8" id="KW-0175">Coiled coil</keyword>
<keyword evidence="6 8" id="KW-0238">DNA-binding</keyword>
<keyword evidence="3 8" id="KW-0159">Chromosome partition</keyword>
<evidence type="ECO:0000256" key="7">
    <source>
        <dbReference type="ARBA" id="ARBA00023306"/>
    </source>
</evidence>
<comment type="function">
    <text evidence="8">Required for the formation of axial filaments and for anchoring the origin regions at the cell poles in sporulating cells, thus ensuring proper chromosome segregation in the prespore. Binds in a dispersed manner throughout the chromosome but preferentially to sites clustered in the origin portion of the chromosome, causing condensation of the chromosome and its remodeling into an elongated, anchored structure.</text>
</comment>
<keyword evidence="2 8" id="KW-0132">Cell division</keyword>
<dbReference type="InterPro" id="IPR009061">
    <property type="entry name" value="DNA-bd_dom_put_sf"/>
</dbReference>
<name>A0A9X2INM2_9BACI</name>
<proteinExistence type="inferred from homology"/>
<feature type="domain" description="HTH merR-type" evidence="9">
    <location>
        <begin position="5"/>
        <end position="65"/>
    </location>
</feature>
<dbReference type="CDD" id="cd04762">
    <property type="entry name" value="HTH_MerR-trunc"/>
    <property type="match status" value="1"/>
</dbReference>
<dbReference type="AlphaFoldDB" id="A0A9X2INM2"/>
<protein>
    <recommendedName>
        <fullName evidence="8">Chromosome-anchoring protein RacA</fullName>
    </recommendedName>
</protein>
<evidence type="ECO:0000313" key="11">
    <source>
        <dbReference type="Proteomes" id="UP001139179"/>
    </source>
</evidence>
<comment type="subcellular location">
    <subcellularLocation>
        <location evidence="8">Cytoplasm</location>
    </subcellularLocation>
    <text evidence="8">Localizes to cell poles and nucleoid.</text>
</comment>
<sequence>MRTFKTKEVSDQLGVNPTTVQRWVKYFGLECETNEHGHYLFTAEHVEILQHIQQELALGKRMREITLEQFPGMKGERPAKLQQTIDTELYEKKLQEVMKKVQELEYRLSKKADEVVSYQLLKHRSELEEMMKLIKGLEKRLAQMEQKIDYPQHGHERELPLVAGDEIKKKRRTLMQLFSF</sequence>
<evidence type="ECO:0000313" key="10">
    <source>
        <dbReference type="EMBL" id="MCM3713542.1"/>
    </source>
</evidence>
<dbReference type="GO" id="GO:0006355">
    <property type="term" value="P:regulation of DNA-templated transcription"/>
    <property type="evidence" value="ECO:0007669"/>
    <property type="project" value="InterPro"/>
</dbReference>
<dbReference type="Pfam" id="PF13411">
    <property type="entry name" value="MerR_1"/>
    <property type="match status" value="1"/>
</dbReference>
<dbReference type="RefSeq" id="WP_251222352.1">
    <property type="nucleotide sequence ID" value="NZ_JAMBOL010000003.1"/>
</dbReference>
<gene>
    <name evidence="8 10" type="primary">racA</name>
    <name evidence="10" type="ORF">M3202_05560</name>
</gene>
<dbReference type="GO" id="GO:0030261">
    <property type="term" value="P:chromosome condensation"/>
    <property type="evidence" value="ECO:0007669"/>
    <property type="project" value="UniProtKB-UniRule"/>
</dbReference>
<dbReference type="GO" id="GO:0030435">
    <property type="term" value="P:sporulation resulting in formation of a cellular spore"/>
    <property type="evidence" value="ECO:0007669"/>
    <property type="project" value="UniProtKB-UniRule"/>
</dbReference>
<accession>A0A9X2INM2</accession>
<keyword evidence="4 8" id="KW-0749">Sporulation</keyword>
<feature type="coiled-coil region" evidence="8">
    <location>
        <begin position="87"/>
        <end position="147"/>
    </location>
</feature>
<keyword evidence="1 8" id="KW-0963">Cytoplasm</keyword>
<keyword evidence="11" id="KW-1185">Reference proteome</keyword>
<dbReference type="SUPFAM" id="SSF46955">
    <property type="entry name" value="Putative DNA-binding domain"/>
    <property type="match status" value="1"/>
</dbReference>
<dbReference type="GO" id="GO:0007059">
    <property type="term" value="P:chromosome segregation"/>
    <property type="evidence" value="ECO:0007669"/>
    <property type="project" value="UniProtKB-UniRule"/>
</dbReference>
<dbReference type="Gene3D" id="1.10.1660.10">
    <property type="match status" value="1"/>
</dbReference>
<dbReference type="InterPro" id="IPR000551">
    <property type="entry name" value="MerR-type_HTH_dom"/>
</dbReference>
<dbReference type="EMBL" id="JAMBOL010000003">
    <property type="protein sequence ID" value="MCM3713542.1"/>
    <property type="molecule type" value="Genomic_DNA"/>
</dbReference>
<evidence type="ECO:0000256" key="2">
    <source>
        <dbReference type="ARBA" id="ARBA00022618"/>
    </source>
</evidence>
<dbReference type="InterPro" id="IPR023522">
    <property type="entry name" value="Chrosome_anchoring_RacA"/>
</dbReference>
<reference evidence="10" key="1">
    <citation type="submission" date="2022-05" db="EMBL/GenBank/DDBJ databases">
        <title>Comparative Genomics of Spacecraft Associated Microbes.</title>
        <authorList>
            <person name="Tran M.T."/>
            <person name="Wright A."/>
            <person name="Seuylemezian A."/>
            <person name="Eisen J."/>
            <person name="Coil D."/>
        </authorList>
    </citation>
    <scope>NUCLEOTIDE SEQUENCE</scope>
    <source>
        <strain evidence="10">214.1.1</strain>
    </source>
</reference>
<keyword evidence="7 8" id="KW-0131">Cell cycle</keyword>
<dbReference type="NCBIfam" id="NF009647">
    <property type="entry name" value="PRK13182.1-2"/>
    <property type="match status" value="1"/>
</dbReference>
<evidence type="ECO:0000256" key="5">
    <source>
        <dbReference type="ARBA" id="ARBA00023054"/>
    </source>
</evidence>
<comment type="similarity">
    <text evidence="8">Belongs to the RacA family.</text>
</comment>
<dbReference type="HAMAP" id="MF_01170">
    <property type="entry name" value="RacA"/>
    <property type="match status" value="1"/>
</dbReference>
<evidence type="ECO:0000259" key="9">
    <source>
        <dbReference type="Pfam" id="PF13411"/>
    </source>
</evidence>